<sequence>MTTGSTVPTPTYPSDTTNSKQTNGREGISVDDPLILIISTLSACTREYGIMIDSAERRRRSLSPWGQDEKVKETSAIRKNDGCIVRGNRGDELFRYVLNQRCFASIAVKNVINGQHKAWRRQHQKLGLFVESWLNKGKRREDLLSVEQPELEITNFISQFEAEDINNINQANCRSALNTLFQLQRFKKEEINGVSS</sequence>
<protein>
    <submittedName>
        <fullName evidence="2">Uncharacterized protein</fullName>
    </submittedName>
</protein>
<evidence type="ECO:0000256" key="1">
    <source>
        <dbReference type="SAM" id="MobiDB-lite"/>
    </source>
</evidence>
<evidence type="ECO:0000313" key="3">
    <source>
        <dbReference type="Proteomes" id="UP000324800"/>
    </source>
</evidence>
<evidence type="ECO:0000313" key="2">
    <source>
        <dbReference type="EMBL" id="KAA6358165.1"/>
    </source>
</evidence>
<accession>A0A5J4TKW0</accession>
<name>A0A5J4TKW0_9EUKA</name>
<dbReference type="AlphaFoldDB" id="A0A5J4TKW0"/>
<feature type="compositionally biased region" description="Polar residues" evidence="1">
    <location>
        <begin position="1"/>
        <end position="24"/>
    </location>
</feature>
<feature type="region of interest" description="Disordered" evidence="1">
    <location>
        <begin position="1"/>
        <end position="26"/>
    </location>
</feature>
<dbReference type="Proteomes" id="UP000324800">
    <property type="component" value="Unassembled WGS sequence"/>
</dbReference>
<dbReference type="EMBL" id="SNRW01030267">
    <property type="protein sequence ID" value="KAA6358165.1"/>
    <property type="molecule type" value="Genomic_DNA"/>
</dbReference>
<proteinExistence type="predicted"/>
<reference evidence="2 3" key="1">
    <citation type="submission" date="2019-03" db="EMBL/GenBank/DDBJ databases">
        <title>Single cell metagenomics reveals metabolic interactions within the superorganism composed of flagellate Streblomastix strix and complex community of Bacteroidetes bacteria on its surface.</title>
        <authorList>
            <person name="Treitli S.C."/>
            <person name="Kolisko M."/>
            <person name="Husnik F."/>
            <person name="Keeling P."/>
            <person name="Hampl V."/>
        </authorList>
    </citation>
    <scope>NUCLEOTIDE SEQUENCE [LARGE SCALE GENOMIC DNA]</scope>
    <source>
        <strain evidence="2">ST1C</strain>
    </source>
</reference>
<organism evidence="2 3">
    <name type="scientific">Streblomastix strix</name>
    <dbReference type="NCBI Taxonomy" id="222440"/>
    <lineage>
        <taxon>Eukaryota</taxon>
        <taxon>Metamonada</taxon>
        <taxon>Preaxostyla</taxon>
        <taxon>Oxymonadida</taxon>
        <taxon>Streblomastigidae</taxon>
        <taxon>Streblomastix</taxon>
    </lineage>
</organism>
<comment type="caution">
    <text evidence="2">The sequence shown here is derived from an EMBL/GenBank/DDBJ whole genome shotgun (WGS) entry which is preliminary data.</text>
</comment>
<gene>
    <name evidence="2" type="ORF">EZS28_046307</name>
</gene>